<gene>
    <name evidence="2" type="ORF">LCGC14_0479570</name>
</gene>
<accession>A0A0F9UWS3</accession>
<reference evidence="2" key="1">
    <citation type="journal article" date="2015" name="Nature">
        <title>Complex archaea that bridge the gap between prokaryotes and eukaryotes.</title>
        <authorList>
            <person name="Spang A."/>
            <person name="Saw J.H."/>
            <person name="Jorgensen S.L."/>
            <person name="Zaremba-Niedzwiedzka K."/>
            <person name="Martijn J."/>
            <person name="Lind A.E."/>
            <person name="van Eijk R."/>
            <person name="Schleper C."/>
            <person name="Guy L."/>
            <person name="Ettema T.J."/>
        </authorList>
    </citation>
    <scope>NUCLEOTIDE SEQUENCE</scope>
</reference>
<keyword evidence="1" id="KW-0472">Membrane</keyword>
<dbReference type="EMBL" id="LAZR01000519">
    <property type="protein sequence ID" value="KKN65641.1"/>
    <property type="molecule type" value="Genomic_DNA"/>
</dbReference>
<evidence type="ECO:0000256" key="1">
    <source>
        <dbReference type="SAM" id="Phobius"/>
    </source>
</evidence>
<keyword evidence="1" id="KW-1133">Transmembrane helix</keyword>
<comment type="caution">
    <text evidence="2">The sequence shown here is derived from an EMBL/GenBank/DDBJ whole genome shotgun (WGS) entry which is preliminary data.</text>
</comment>
<sequence>MRPRIIFGTISLITMGLIAFLIGGIPAMIGICFGLGFAVIVESGEFN</sequence>
<evidence type="ECO:0000313" key="2">
    <source>
        <dbReference type="EMBL" id="KKN65641.1"/>
    </source>
</evidence>
<name>A0A0F9UWS3_9ZZZZ</name>
<dbReference type="AlphaFoldDB" id="A0A0F9UWS3"/>
<organism evidence="2">
    <name type="scientific">marine sediment metagenome</name>
    <dbReference type="NCBI Taxonomy" id="412755"/>
    <lineage>
        <taxon>unclassified sequences</taxon>
        <taxon>metagenomes</taxon>
        <taxon>ecological metagenomes</taxon>
    </lineage>
</organism>
<keyword evidence="1" id="KW-0812">Transmembrane</keyword>
<proteinExistence type="predicted"/>
<protein>
    <submittedName>
        <fullName evidence="2">Uncharacterized protein</fullName>
    </submittedName>
</protein>
<feature type="transmembrane region" description="Helical" evidence="1">
    <location>
        <begin position="12"/>
        <end position="41"/>
    </location>
</feature>